<proteinExistence type="predicted"/>
<feature type="region of interest" description="Disordered" evidence="1">
    <location>
        <begin position="1"/>
        <end position="27"/>
    </location>
</feature>
<comment type="caution">
    <text evidence="2">The sequence shown here is derived from an EMBL/GenBank/DDBJ whole genome shotgun (WGS) entry which is preliminary data.</text>
</comment>
<organism evidence="2 3">
    <name type="scientific">Panacagrimonas perspica</name>
    <dbReference type="NCBI Taxonomy" id="381431"/>
    <lineage>
        <taxon>Bacteria</taxon>
        <taxon>Pseudomonadati</taxon>
        <taxon>Pseudomonadota</taxon>
        <taxon>Gammaproteobacteria</taxon>
        <taxon>Nevskiales</taxon>
        <taxon>Nevskiaceae</taxon>
        <taxon>Panacagrimonas</taxon>
    </lineage>
</organism>
<name>A0A4R7PB49_9GAMM</name>
<sequence length="158" mass="17053">MAGRSLVPQKIRPAKRRPGSALVKPSRPEAVPGTFDFRAIVHTGNSTLVDPLPEAVQSAIDRRAWDLSREAYEACRTFLARRVAYQAVCGNPRVVQPKRAIQVIAHTTLNQAMGPVHANALGQMETFIQMVATTAADTAAAIRRELGRGDATPEVSNG</sequence>
<evidence type="ECO:0000313" key="2">
    <source>
        <dbReference type="EMBL" id="TDU31303.1"/>
    </source>
</evidence>
<accession>A0A4R7PB49</accession>
<dbReference type="Proteomes" id="UP000295341">
    <property type="component" value="Unassembled WGS sequence"/>
</dbReference>
<dbReference type="EMBL" id="SOBT01000008">
    <property type="protein sequence ID" value="TDU31303.1"/>
    <property type="molecule type" value="Genomic_DNA"/>
</dbReference>
<gene>
    <name evidence="2" type="ORF">DFR24_0667</name>
</gene>
<protein>
    <submittedName>
        <fullName evidence="2">Uncharacterized protein</fullName>
    </submittedName>
</protein>
<evidence type="ECO:0000256" key="1">
    <source>
        <dbReference type="SAM" id="MobiDB-lite"/>
    </source>
</evidence>
<dbReference type="AlphaFoldDB" id="A0A4R7PB49"/>
<reference evidence="2 3" key="1">
    <citation type="submission" date="2019-03" db="EMBL/GenBank/DDBJ databases">
        <title>Genomic Encyclopedia of Type Strains, Phase IV (KMG-IV): sequencing the most valuable type-strain genomes for metagenomic binning, comparative biology and taxonomic classification.</title>
        <authorList>
            <person name="Goeker M."/>
        </authorList>
    </citation>
    <scope>NUCLEOTIDE SEQUENCE [LARGE SCALE GENOMIC DNA]</scope>
    <source>
        <strain evidence="2 3">DSM 26377</strain>
    </source>
</reference>
<keyword evidence="3" id="KW-1185">Reference proteome</keyword>
<evidence type="ECO:0000313" key="3">
    <source>
        <dbReference type="Proteomes" id="UP000295341"/>
    </source>
</evidence>